<name>A0ABZ1T7T4_STRVG</name>
<sequence>MQNLARAVIVLFVLLVLVTVKVAMSIEGSEPAVPLTAEDVTGTWQGDRRGRLDVLADGRVRLTDAPGWWCIRDPNQVTFTGEGTWIIRRHSDEYPGIQTLIKFPVDGTPAVQACDGWFTLHGTGKGGTAGDGSDVWASFLGSYERGRELFRRTATG</sequence>
<accession>A0ABZ1T7T4</accession>
<protein>
    <submittedName>
        <fullName evidence="1">Uncharacterized protein</fullName>
    </submittedName>
</protein>
<dbReference type="EMBL" id="CP108090">
    <property type="protein sequence ID" value="WUQ11401.1"/>
    <property type="molecule type" value="Genomic_DNA"/>
</dbReference>
<evidence type="ECO:0000313" key="1">
    <source>
        <dbReference type="EMBL" id="WUQ11401.1"/>
    </source>
</evidence>
<dbReference type="Proteomes" id="UP001432039">
    <property type="component" value="Chromosome"/>
</dbReference>
<gene>
    <name evidence="1" type="ORF">OG517_08165</name>
</gene>
<organism evidence="1 2">
    <name type="scientific">Streptomyces virginiae</name>
    <name type="common">Streptomyces cinnamonensis</name>
    <dbReference type="NCBI Taxonomy" id="1961"/>
    <lineage>
        <taxon>Bacteria</taxon>
        <taxon>Bacillati</taxon>
        <taxon>Actinomycetota</taxon>
        <taxon>Actinomycetes</taxon>
        <taxon>Kitasatosporales</taxon>
        <taxon>Streptomycetaceae</taxon>
        <taxon>Streptomyces</taxon>
    </lineage>
</organism>
<proteinExistence type="predicted"/>
<reference evidence="1" key="1">
    <citation type="submission" date="2022-10" db="EMBL/GenBank/DDBJ databases">
        <title>The complete genomes of actinobacterial strains from the NBC collection.</title>
        <authorList>
            <person name="Joergensen T.S."/>
            <person name="Alvarez Arevalo M."/>
            <person name="Sterndorff E.B."/>
            <person name="Faurdal D."/>
            <person name="Vuksanovic O."/>
            <person name="Mourched A.-S."/>
            <person name="Charusanti P."/>
            <person name="Shaw S."/>
            <person name="Blin K."/>
            <person name="Weber T."/>
        </authorList>
    </citation>
    <scope>NUCLEOTIDE SEQUENCE</scope>
    <source>
        <strain evidence="1">NBC_00248</strain>
    </source>
</reference>
<keyword evidence="2" id="KW-1185">Reference proteome</keyword>
<dbReference type="RefSeq" id="WP_328960888.1">
    <property type="nucleotide sequence ID" value="NZ_CP108090.1"/>
</dbReference>
<evidence type="ECO:0000313" key="2">
    <source>
        <dbReference type="Proteomes" id="UP001432039"/>
    </source>
</evidence>